<accession>X1C0G1</accession>
<evidence type="ECO:0000313" key="1">
    <source>
        <dbReference type="EMBL" id="GAG89943.1"/>
    </source>
</evidence>
<sequence length="125" mass="14350">VIGVDYSSAAIEIAQGFVTDDRAKFYELPLNRVSEIQESGFEVVYLMDVLEHVSNEEWTECFIELKLKLVKDCTIIGKTPSRPMGQYFNMHNNYHTLKSLQNLFGIFSYARIYVENIGFIVEAKA</sequence>
<gene>
    <name evidence="1" type="ORF">S01H4_23150</name>
</gene>
<name>X1C0G1_9ZZZZ</name>
<proteinExistence type="predicted"/>
<dbReference type="SUPFAM" id="SSF53335">
    <property type="entry name" value="S-adenosyl-L-methionine-dependent methyltransferases"/>
    <property type="match status" value="1"/>
</dbReference>
<feature type="non-terminal residue" evidence="1">
    <location>
        <position position="1"/>
    </location>
</feature>
<reference evidence="1" key="1">
    <citation type="journal article" date="2014" name="Front. Microbiol.">
        <title>High frequency of phylogenetically diverse reductive dehalogenase-homologous genes in deep subseafloor sedimentary metagenomes.</title>
        <authorList>
            <person name="Kawai M."/>
            <person name="Futagami T."/>
            <person name="Toyoda A."/>
            <person name="Takaki Y."/>
            <person name="Nishi S."/>
            <person name="Hori S."/>
            <person name="Arai W."/>
            <person name="Tsubouchi T."/>
            <person name="Morono Y."/>
            <person name="Uchiyama I."/>
            <person name="Ito T."/>
            <person name="Fujiyama A."/>
            <person name="Inagaki F."/>
            <person name="Takami H."/>
        </authorList>
    </citation>
    <scope>NUCLEOTIDE SEQUENCE</scope>
    <source>
        <strain evidence="1">Expedition CK06-06</strain>
    </source>
</reference>
<dbReference type="Gene3D" id="3.40.50.150">
    <property type="entry name" value="Vaccinia Virus protein VP39"/>
    <property type="match status" value="1"/>
</dbReference>
<organism evidence="1">
    <name type="scientific">marine sediment metagenome</name>
    <dbReference type="NCBI Taxonomy" id="412755"/>
    <lineage>
        <taxon>unclassified sequences</taxon>
        <taxon>metagenomes</taxon>
        <taxon>ecological metagenomes</taxon>
    </lineage>
</organism>
<dbReference type="InterPro" id="IPR029063">
    <property type="entry name" value="SAM-dependent_MTases_sf"/>
</dbReference>
<dbReference type="EMBL" id="BART01010707">
    <property type="protein sequence ID" value="GAG89943.1"/>
    <property type="molecule type" value="Genomic_DNA"/>
</dbReference>
<evidence type="ECO:0008006" key="2">
    <source>
        <dbReference type="Google" id="ProtNLM"/>
    </source>
</evidence>
<comment type="caution">
    <text evidence="1">The sequence shown here is derived from an EMBL/GenBank/DDBJ whole genome shotgun (WGS) entry which is preliminary data.</text>
</comment>
<protein>
    <recommendedName>
        <fullName evidence="2">Methyltransferase type 11 domain-containing protein</fullName>
    </recommendedName>
</protein>
<dbReference type="AlphaFoldDB" id="X1C0G1"/>